<evidence type="ECO:0000313" key="1">
    <source>
        <dbReference type="EMBL" id="CAF0725637.1"/>
    </source>
</evidence>
<dbReference type="AlphaFoldDB" id="A0A813MR31"/>
<organism evidence="1 2">
    <name type="scientific">Brachionus calyciflorus</name>
    <dbReference type="NCBI Taxonomy" id="104777"/>
    <lineage>
        <taxon>Eukaryota</taxon>
        <taxon>Metazoa</taxon>
        <taxon>Spiralia</taxon>
        <taxon>Gnathifera</taxon>
        <taxon>Rotifera</taxon>
        <taxon>Eurotatoria</taxon>
        <taxon>Monogononta</taxon>
        <taxon>Pseudotrocha</taxon>
        <taxon>Ploima</taxon>
        <taxon>Brachionidae</taxon>
        <taxon>Brachionus</taxon>
    </lineage>
</organism>
<dbReference type="Proteomes" id="UP000663879">
    <property type="component" value="Unassembled WGS sequence"/>
</dbReference>
<reference evidence="1" key="1">
    <citation type="submission" date="2021-02" db="EMBL/GenBank/DDBJ databases">
        <authorList>
            <person name="Nowell W R."/>
        </authorList>
    </citation>
    <scope>NUCLEOTIDE SEQUENCE</scope>
    <source>
        <strain evidence="1">Ploen Becks lab</strain>
    </source>
</reference>
<dbReference type="EMBL" id="CAJNOC010000196">
    <property type="protein sequence ID" value="CAF0725637.1"/>
    <property type="molecule type" value="Genomic_DNA"/>
</dbReference>
<sequence length="180" mass="21648">MDILCNTICFFEPKYYNKEYKELAFKFKSDIEAFLNTPLTDDESKFLRLVLKFYEILENDSGLRSNLIRFRNELELYKQNTDLDEIRLRLIELNIQTINVIHYGTLYCTSKVKFDNKATQLKDEFQAFKEWTKENRASINLNKIEKFYVSYLYRIPKLMKVKRGFKKIEKNDKNRSSLAS</sequence>
<keyword evidence="2" id="KW-1185">Reference proteome</keyword>
<name>A0A813MR31_9BILA</name>
<dbReference type="OrthoDB" id="10368355at2759"/>
<protein>
    <submittedName>
        <fullName evidence="1">Uncharacterized protein</fullName>
    </submittedName>
</protein>
<evidence type="ECO:0000313" key="2">
    <source>
        <dbReference type="Proteomes" id="UP000663879"/>
    </source>
</evidence>
<gene>
    <name evidence="1" type="ORF">OXX778_LOCUS2497</name>
</gene>
<accession>A0A813MR31</accession>
<proteinExistence type="predicted"/>
<comment type="caution">
    <text evidence="1">The sequence shown here is derived from an EMBL/GenBank/DDBJ whole genome shotgun (WGS) entry which is preliminary data.</text>
</comment>